<accession>A0A812VLJ6</accession>
<reference evidence="2" key="1">
    <citation type="submission" date="2021-02" db="EMBL/GenBank/DDBJ databases">
        <authorList>
            <person name="Dougan E. K."/>
            <person name="Rhodes N."/>
            <person name="Thang M."/>
            <person name="Chan C."/>
        </authorList>
    </citation>
    <scope>NUCLEOTIDE SEQUENCE</scope>
</reference>
<feature type="region of interest" description="Disordered" evidence="1">
    <location>
        <begin position="1"/>
        <end position="216"/>
    </location>
</feature>
<proteinExistence type="predicted"/>
<sequence length="317" mass="35017">MTGPAMKWVAKKTEGEDEPAKGKDRKDDRGKGGSKWMAKKSDEEPAKGKADKGDKGDRKGDRKGEGKRKGGKAPREEEDWSWTWTADSYSDWWSWNDWGRETKPSKGEGKESKGKDKGKSKDSGKKGKGDYKDKDDGEEKGKGKGKGKSEEPKGKKGGKGFTKGGDSKGAEPRKGEGPPLSPKTVAEVEAEMAKGKGKIERVKRNPDSGAKQPIEAKGDICQVHKHSSMGCAVVSMQSANMREAIMNFAEQRFGRNSNGRVQMDIGDVKVQLKRHTDKQTKREVVTDIFVAWGHQQEKDSPLTVEDIAEKFDQLYQE</sequence>
<protein>
    <submittedName>
        <fullName evidence="2">Uncharacterized protein</fullName>
    </submittedName>
</protein>
<name>A0A812VLJ6_SYMPI</name>
<evidence type="ECO:0000256" key="1">
    <source>
        <dbReference type="SAM" id="MobiDB-lite"/>
    </source>
</evidence>
<comment type="caution">
    <text evidence="2">The sequence shown here is derived from an EMBL/GenBank/DDBJ whole genome shotgun (WGS) entry which is preliminary data.</text>
</comment>
<feature type="compositionally biased region" description="Basic and acidic residues" evidence="1">
    <location>
        <begin position="11"/>
        <end position="31"/>
    </location>
</feature>
<dbReference type="EMBL" id="CAJNIZ010042893">
    <property type="protein sequence ID" value="CAE7642438.1"/>
    <property type="molecule type" value="Genomic_DNA"/>
</dbReference>
<dbReference type="OrthoDB" id="446471at2759"/>
<keyword evidence="3" id="KW-1185">Reference proteome</keyword>
<feature type="compositionally biased region" description="Basic and acidic residues" evidence="1">
    <location>
        <begin position="98"/>
        <end position="154"/>
    </location>
</feature>
<dbReference type="AlphaFoldDB" id="A0A812VLJ6"/>
<dbReference type="Proteomes" id="UP000649617">
    <property type="component" value="Unassembled WGS sequence"/>
</dbReference>
<feature type="compositionally biased region" description="Low complexity" evidence="1">
    <location>
        <begin position="87"/>
        <end position="97"/>
    </location>
</feature>
<gene>
    <name evidence="2" type="ORF">SPIL2461_LOCUS17026</name>
</gene>
<evidence type="ECO:0000313" key="2">
    <source>
        <dbReference type="EMBL" id="CAE7642438.1"/>
    </source>
</evidence>
<organism evidence="2 3">
    <name type="scientific">Symbiodinium pilosum</name>
    <name type="common">Dinoflagellate</name>
    <dbReference type="NCBI Taxonomy" id="2952"/>
    <lineage>
        <taxon>Eukaryota</taxon>
        <taxon>Sar</taxon>
        <taxon>Alveolata</taxon>
        <taxon>Dinophyceae</taxon>
        <taxon>Suessiales</taxon>
        <taxon>Symbiodiniaceae</taxon>
        <taxon>Symbiodinium</taxon>
    </lineage>
</organism>
<evidence type="ECO:0000313" key="3">
    <source>
        <dbReference type="Proteomes" id="UP000649617"/>
    </source>
</evidence>
<feature type="compositionally biased region" description="Basic and acidic residues" evidence="1">
    <location>
        <begin position="165"/>
        <end position="176"/>
    </location>
</feature>
<feature type="non-terminal residue" evidence="2">
    <location>
        <position position="1"/>
    </location>
</feature>
<feature type="compositionally biased region" description="Basic and acidic residues" evidence="1">
    <location>
        <begin position="191"/>
        <end position="206"/>
    </location>
</feature>
<feature type="compositionally biased region" description="Basic and acidic residues" evidence="1">
    <location>
        <begin position="39"/>
        <end position="68"/>
    </location>
</feature>